<proteinExistence type="inferred from homology"/>
<evidence type="ECO:0000256" key="1">
    <source>
        <dbReference type="ARBA" id="ARBA00004271"/>
    </source>
</evidence>
<dbReference type="GO" id="GO:0004857">
    <property type="term" value="F:enzyme inhibitor activity"/>
    <property type="evidence" value="ECO:0007669"/>
    <property type="project" value="InterPro"/>
</dbReference>
<gene>
    <name evidence="9" type="ORF">CEPIT_LOCUS37808</name>
</gene>
<keyword evidence="2" id="KW-0052">Apoplast</keyword>
<dbReference type="SMART" id="SM00856">
    <property type="entry name" value="PMEI"/>
    <property type="match status" value="1"/>
</dbReference>
<dbReference type="Proteomes" id="UP001152523">
    <property type="component" value="Unassembled WGS sequence"/>
</dbReference>
<dbReference type="EMBL" id="CAMAPF010001018">
    <property type="protein sequence ID" value="CAH9139729.1"/>
    <property type="molecule type" value="Genomic_DNA"/>
</dbReference>
<accession>A0AAV0FVK2</accession>
<feature type="chain" id="PRO_5043897412" description="Pectinesterase inhibitor domain-containing protein" evidence="7">
    <location>
        <begin position="23"/>
        <end position="206"/>
    </location>
</feature>
<reference evidence="9" key="1">
    <citation type="submission" date="2022-07" db="EMBL/GenBank/DDBJ databases">
        <authorList>
            <person name="Macas J."/>
            <person name="Novak P."/>
            <person name="Neumann P."/>
        </authorList>
    </citation>
    <scope>NUCLEOTIDE SEQUENCE</scope>
</reference>
<evidence type="ECO:0000256" key="5">
    <source>
        <dbReference type="ARBA" id="ARBA00023157"/>
    </source>
</evidence>
<feature type="domain" description="Pectinesterase inhibitor" evidence="8">
    <location>
        <begin position="36"/>
        <end position="196"/>
    </location>
</feature>
<keyword evidence="3" id="KW-0964">Secreted</keyword>
<evidence type="ECO:0000256" key="7">
    <source>
        <dbReference type="SAM" id="SignalP"/>
    </source>
</evidence>
<evidence type="ECO:0000313" key="9">
    <source>
        <dbReference type="EMBL" id="CAH9139729.1"/>
    </source>
</evidence>
<keyword evidence="10" id="KW-1185">Reference proteome</keyword>
<dbReference type="Pfam" id="PF04043">
    <property type="entry name" value="PMEI"/>
    <property type="match status" value="1"/>
</dbReference>
<dbReference type="GO" id="GO:0048046">
    <property type="term" value="C:apoplast"/>
    <property type="evidence" value="ECO:0007669"/>
    <property type="project" value="UniProtKB-SubCell"/>
</dbReference>
<keyword evidence="5" id="KW-1015">Disulfide bond</keyword>
<comment type="similarity">
    <text evidence="6">Belongs to the PMEI family.</text>
</comment>
<dbReference type="SUPFAM" id="SSF101148">
    <property type="entry name" value="Plant invertase/pectin methylesterase inhibitor"/>
    <property type="match status" value="1"/>
</dbReference>
<name>A0AAV0FVK2_9ASTE</name>
<protein>
    <recommendedName>
        <fullName evidence="8">Pectinesterase inhibitor domain-containing protein</fullName>
    </recommendedName>
</protein>
<dbReference type="CDD" id="cd15798">
    <property type="entry name" value="PMEI-like_3"/>
    <property type="match status" value="1"/>
</dbReference>
<dbReference type="InterPro" id="IPR035513">
    <property type="entry name" value="Invertase/methylesterase_inhib"/>
</dbReference>
<dbReference type="FunFam" id="1.20.140.40:FF:000006">
    <property type="entry name" value="Pectinesterase inhibitor 3"/>
    <property type="match status" value="1"/>
</dbReference>
<dbReference type="Gene3D" id="1.20.140.40">
    <property type="entry name" value="Invertase/pectin methylesterase inhibitor family protein"/>
    <property type="match status" value="1"/>
</dbReference>
<dbReference type="NCBIfam" id="TIGR01614">
    <property type="entry name" value="PME_inhib"/>
    <property type="match status" value="1"/>
</dbReference>
<dbReference type="PANTHER" id="PTHR31080">
    <property type="entry name" value="PECTINESTERASE INHIBITOR-LIKE"/>
    <property type="match status" value="1"/>
</dbReference>
<feature type="signal peptide" evidence="7">
    <location>
        <begin position="1"/>
        <end position="22"/>
    </location>
</feature>
<evidence type="ECO:0000313" key="10">
    <source>
        <dbReference type="Proteomes" id="UP001152523"/>
    </source>
</evidence>
<dbReference type="AlphaFoldDB" id="A0AAV0FVK2"/>
<dbReference type="InterPro" id="IPR051955">
    <property type="entry name" value="PME_Inhibitor"/>
</dbReference>
<keyword evidence="4 7" id="KW-0732">Signal</keyword>
<organism evidence="9 10">
    <name type="scientific">Cuscuta epithymum</name>
    <dbReference type="NCBI Taxonomy" id="186058"/>
    <lineage>
        <taxon>Eukaryota</taxon>
        <taxon>Viridiplantae</taxon>
        <taxon>Streptophyta</taxon>
        <taxon>Embryophyta</taxon>
        <taxon>Tracheophyta</taxon>
        <taxon>Spermatophyta</taxon>
        <taxon>Magnoliopsida</taxon>
        <taxon>eudicotyledons</taxon>
        <taxon>Gunneridae</taxon>
        <taxon>Pentapetalae</taxon>
        <taxon>asterids</taxon>
        <taxon>lamiids</taxon>
        <taxon>Solanales</taxon>
        <taxon>Convolvulaceae</taxon>
        <taxon>Cuscuteae</taxon>
        <taxon>Cuscuta</taxon>
        <taxon>Cuscuta subgen. Cuscuta</taxon>
    </lineage>
</organism>
<evidence type="ECO:0000256" key="2">
    <source>
        <dbReference type="ARBA" id="ARBA00022523"/>
    </source>
</evidence>
<evidence type="ECO:0000259" key="8">
    <source>
        <dbReference type="SMART" id="SM00856"/>
    </source>
</evidence>
<evidence type="ECO:0000256" key="6">
    <source>
        <dbReference type="ARBA" id="ARBA00038471"/>
    </source>
</evidence>
<comment type="subcellular location">
    <subcellularLocation>
        <location evidence="1">Secreted</location>
        <location evidence="1">Extracellular space</location>
        <location evidence="1">Apoplast</location>
    </subcellularLocation>
</comment>
<comment type="caution">
    <text evidence="9">The sequence shown here is derived from an EMBL/GenBank/DDBJ whole genome shotgun (WGS) entry which is preliminary data.</text>
</comment>
<dbReference type="PANTHER" id="PTHR31080:SF117">
    <property type="entry name" value="PLANT INVERTASE_PECTIN METHYLESTERASE INHIBITOR SUPERFAMILY PROTEIN"/>
    <property type="match status" value="1"/>
</dbReference>
<evidence type="ECO:0000256" key="3">
    <source>
        <dbReference type="ARBA" id="ARBA00022525"/>
    </source>
</evidence>
<evidence type="ECO:0000256" key="4">
    <source>
        <dbReference type="ARBA" id="ARBA00022729"/>
    </source>
</evidence>
<dbReference type="InterPro" id="IPR006501">
    <property type="entry name" value="Pectinesterase_inhib_dom"/>
</dbReference>
<sequence>MSQTLFLYHFLALSLLFTSASATIAAGAAAAAAAAADTDFIRTACNTTTYPTLCITSLSSRAAFIGADPQLLAHAALSVTLRTARSTAAAMVKMARRHGLARREIGAMSDCIEELSDTVDELRDSLGEMKDLGGRRHRRDFNRKMSDIETWVSAALTDEDTCTEGFAGNGSNGGVKIAVRGRILNVAHLTSNALALVDHLAEERHG</sequence>